<evidence type="ECO:0000256" key="6">
    <source>
        <dbReference type="ARBA" id="ARBA00023136"/>
    </source>
</evidence>
<keyword evidence="5 8" id="KW-1133">Transmembrane helix</keyword>
<feature type="transmembrane region" description="Helical" evidence="8">
    <location>
        <begin position="105"/>
        <end position="128"/>
    </location>
</feature>
<keyword evidence="6 8" id="KW-0472">Membrane</keyword>
<evidence type="ECO:0000256" key="4">
    <source>
        <dbReference type="ARBA" id="ARBA00022692"/>
    </source>
</evidence>
<dbReference type="AlphaFoldDB" id="A0A8H3ZW12"/>
<evidence type="ECO:0000313" key="10">
    <source>
        <dbReference type="EMBL" id="KAF0341923.1"/>
    </source>
</evidence>
<organism evidence="10 11">
    <name type="scientific">Gigaspora margarita</name>
    <dbReference type="NCBI Taxonomy" id="4874"/>
    <lineage>
        <taxon>Eukaryota</taxon>
        <taxon>Fungi</taxon>
        <taxon>Fungi incertae sedis</taxon>
        <taxon>Mucoromycota</taxon>
        <taxon>Glomeromycotina</taxon>
        <taxon>Glomeromycetes</taxon>
        <taxon>Diversisporales</taxon>
        <taxon>Gigasporaceae</taxon>
        <taxon>Gigaspora</taxon>
    </lineage>
</organism>
<feature type="transmembrane region" description="Helical" evidence="8">
    <location>
        <begin position="649"/>
        <end position="669"/>
    </location>
</feature>
<feature type="domain" description="Sodium/calcium exchanger membrane region" evidence="9">
    <location>
        <begin position="115"/>
        <end position="254"/>
    </location>
</feature>
<keyword evidence="4 8" id="KW-0812">Transmembrane</keyword>
<comment type="subcellular location">
    <subcellularLocation>
        <location evidence="1">Membrane</location>
        <topology evidence="1">Multi-pass membrane protein</topology>
    </subcellularLocation>
</comment>
<keyword evidence="3" id="KW-0813">Transport</keyword>
<feature type="domain" description="Sodium/calcium exchanger membrane region" evidence="9">
    <location>
        <begin position="681"/>
        <end position="829"/>
    </location>
</feature>
<dbReference type="InterPro" id="IPR051359">
    <property type="entry name" value="CaCA_antiporter"/>
</dbReference>
<feature type="transmembrane region" description="Helical" evidence="8">
    <location>
        <begin position="783"/>
        <end position="802"/>
    </location>
</feature>
<feature type="region of interest" description="Disordered" evidence="7">
    <location>
        <begin position="409"/>
        <end position="432"/>
    </location>
</feature>
<dbReference type="PANTHER" id="PTHR12266">
    <property type="entry name" value="NA+/CA2+ K+ INDEPENDENT EXCHANGER"/>
    <property type="match status" value="1"/>
</dbReference>
<proteinExistence type="inferred from homology"/>
<comment type="similarity">
    <text evidence="2">Belongs to the Ca(2+):cation antiporter (CaCA) (TC 2.A.19) family.</text>
</comment>
<feature type="transmembrane region" description="Helical" evidence="8">
    <location>
        <begin position="624"/>
        <end position="642"/>
    </location>
</feature>
<feature type="transmembrane region" description="Helical" evidence="8">
    <location>
        <begin position="183"/>
        <end position="206"/>
    </location>
</feature>
<feature type="transmembrane region" description="Helical" evidence="8">
    <location>
        <begin position="814"/>
        <end position="832"/>
    </location>
</feature>
<evidence type="ECO:0000256" key="1">
    <source>
        <dbReference type="ARBA" id="ARBA00004141"/>
    </source>
</evidence>
<accession>A0A8H3ZW12</accession>
<dbReference type="PANTHER" id="PTHR12266:SF0">
    <property type="entry name" value="MITOCHONDRIAL SODIUM_CALCIUM EXCHANGER PROTEIN"/>
    <property type="match status" value="1"/>
</dbReference>
<dbReference type="GO" id="GO:0008324">
    <property type="term" value="F:monoatomic cation transmembrane transporter activity"/>
    <property type="evidence" value="ECO:0007669"/>
    <property type="project" value="TreeGrafter"/>
</dbReference>
<feature type="compositionally biased region" description="Polar residues" evidence="7">
    <location>
        <begin position="477"/>
        <end position="489"/>
    </location>
</feature>
<comment type="caution">
    <text evidence="10">The sequence shown here is derived from an EMBL/GenBank/DDBJ whole genome shotgun (WGS) entry which is preliminary data.</text>
</comment>
<protein>
    <submittedName>
        <fullName evidence="10">Sodium/calcium exchanger protein-domain-containing protein</fullName>
    </submittedName>
</protein>
<evidence type="ECO:0000256" key="5">
    <source>
        <dbReference type="ARBA" id="ARBA00022989"/>
    </source>
</evidence>
<dbReference type="InterPro" id="IPR044880">
    <property type="entry name" value="NCX_ion-bd_dom_sf"/>
</dbReference>
<feature type="transmembrane region" description="Helical" evidence="8">
    <location>
        <begin position="6"/>
        <end position="23"/>
    </location>
</feature>
<feature type="region of interest" description="Disordered" evidence="7">
    <location>
        <begin position="477"/>
        <end position="505"/>
    </location>
</feature>
<dbReference type="Proteomes" id="UP000439903">
    <property type="component" value="Unassembled WGS sequence"/>
</dbReference>
<evidence type="ECO:0000256" key="3">
    <source>
        <dbReference type="ARBA" id="ARBA00022448"/>
    </source>
</evidence>
<evidence type="ECO:0000259" key="9">
    <source>
        <dbReference type="Pfam" id="PF01699"/>
    </source>
</evidence>
<keyword evidence="11" id="KW-1185">Reference proteome</keyword>
<dbReference type="OrthoDB" id="407410at2759"/>
<evidence type="ECO:0000256" key="7">
    <source>
        <dbReference type="SAM" id="MobiDB-lite"/>
    </source>
</evidence>
<feature type="transmembrane region" description="Helical" evidence="8">
    <location>
        <begin position="744"/>
        <end position="771"/>
    </location>
</feature>
<evidence type="ECO:0000313" key="11">
    <source>
        <dbReference type="Proteomes" id="UP000439903"/>
    </source>
</evidence>
<feature type="transmembrane region" description="Helical" evidence="8">
    <location>
        <begin position="215"/>
        <end position="236"/>
    </location>
</feature>
<sequence>MNRKNYLLLLCVFLFFNSVGYLWKQRVKNKLIKGTPLLITDNRLITKGNSSFIHDSIPDYRILVTECDRIYDHEDKCKFVKLHCQDYSSGIINYLQYYFCFPRKWSMIAVSILFMWLLFLFGFVSVAASDFFCPNLSTIAFKLKLSESVAGVTFLAFGNGSPDLFSTFSAMTHESGPLAIGELIGAANFITSVVAGSMAVITPFYVTKAPFLRDVIFFSLAIAFTLTIIGDGYIYLWESITLVLFYVTYAIVVLLGNWIVKKKKKKLELTPPMITNEDVKTSEEFENRDAYGYESYDEMELLLHGGERSPNYTNRSIPSITLPPLLPYDHFERLPRSPNSFTSTNDVIDQSKHQLNSSTSSARPMTINRRPSLFRAIEFRDAINSLKAGTSMVSRSLERNRTMPSYRRSWTNIEGPLNPTQDNSSTYLSPNASSVPTTPLFLTIPRFSRGRSMSLSPTTQICTSPLNISPLDVSPFNETSQIPTSSAETNQHHSPDTSMHSSPMHSPIATALSSPLLLPLRTLSPITFWEKIQCTLFPSLTGFTEKSFIAKLIALMVFPTILVLKLTLPVVEMDDVSLQEKNDNNNNQLRNFDTPSIIITDYHDRDSVIVDEPGSEFLNGWNRWLTIVQFFLAPIFISMVLFNDELPISILYAFIVGISLSMFCFFNTSDDEPPKYYSLLSFVGFGVAIVWIYLLANEVVGVLQALGLIMGLSDAILGLTIFAMGSSLGDFVANITIAKTGRPMMAMSACFGGPMLNILLGIGLSGTYITAKTGIPYKIQIEPTLFVSSISLLITLFSALIYLPLNEYRMSRAWGYYLISVYLIGMIINLTMELKFHEGWF</sequence>
<dbReference type="InterPro" id="IPR004837">
    <property type="entry name" value="NaCa_Exmemb"/>
</dbReference>
<dbReference type="Gene3D" id="1.20.1420.30">
    <property type="entry name" value="NCX, central ion-binding region"/>
    <property type="match status" value="2"/>
</dbReference>
<dbReference type="GO" id="GO:0006874">
    <property type="term" value="P:intracellular calcium ion homeostasis"/>
    <property type="evidence" value="ECO:0007669"/>
    <property type="project" value="TreeGrafter"/>
</dbReference>
<feature type="transmembrane region" description="Helical" evidence="8">
    <location>
        <begin position="242"/>
        <end position="260"/>
    </location>
</feature>
<evidence type="ECO:0000256" key="2">
    <source>
        <dbReference type="ARBA" id="ARBA00008170"/>
    </source>
</evidence>
<gene>
    <name evidence="10" type="ORF">F8M41_016195</name>
</gene>
<dbReference type="GO" id="GO:0016020">
    <property type="term" value="C:membrane"/>
    <property type="evidence" value="ECO:0007669"/>
    <property type="project" value="UniProtKB-SubCell"/>
</dbReference>
<reference evidence="10 11" key="1">
    <citation type="journal article" date="2019" name="Environ. Microbiol.">
        <title>At the nexus of three kingdoms: the genome of the mycorrhizal fungus Gigaspora margarita provides insights into plant, endobacterial and fungal interactions.</title>
        <authorList>
            <person name="Venice F."/>
            <person name="Ghignone S."/>
            <person name="Salvioli di Fossalunga A."/>
            <person name="Amselem J."/>
            <person name="Novero M."/>
            <person name="Xianan X."/>
            <person name="Sedzielewska Toro K."/>
            <person name="Morin E."/>
            <person name="Lipzen A."/>
            <person name="Grigoriev I.V."/>
            <person name="Henrissat B."/>
            <person name="Martin F.M."/>
            <person name="Bonfante P."/>
        </authorList>
    </citation>
    <scope>NUCLEOTIDE SEQUENCE [LARGE SCALE GENOMIC DNA]</scope>
    <source>
        <strain evidence="10 11">BEG34</strain>
    </source>
</reference>
<name>A0A8H3ZW12_GIGMA</name>
<dbReference type="EMBL" id="WTPW01003473">
    <property type="protein sequence ID" value="KAF0341923.1"/>
    <property type="molecule type" value="Genomic_DNA"/>
</dbReference>
<dbReference type="Pfam" id="PF01699">
    <property type="entry name" value="Na_Ca_ex"/>
    <property type="match status" value="2"/>
</dbReference>
<evidence type="ECO:0000256" key="8">
    <source>
        <dbReference type="SAM" id="Phobius"/>
    </source>
</evidence>
<feature type="transmembrane region" description="Helical" evidence="8">
    <location>
        <begin position="675"/>
        <end position="695"/>
    </location>
</feature>